<evidence type="ECO:0000313" key="1">
    <source>
        <dbReference type="EMBL" id="KAJ7347362.1"/>
    </source>
</evidence>
<reference evidence="1" key="1">
    <citation type="submission" date="2023-03" db="EMBL/GenBank/DDBJ databases">
        <title>Massive genome expansion in bonnet fungi (Mycena s.s.) driven by repeated elements and novel gene families across ecological guilds.</title>
        <authorList>
            <consortium name="Lawrence Berkeley National Laboratory"/>
            <person name="Harder C.B."/>
            <person name="Miyauchi S."/>
            <person name="Viragh M."/>
            <person name="Kuo A."/>
            <person name="Thoen E."/>
            <person name="Andreopoulos B."/>
            <person name="Lu D."/>
            <person name="Skrede I."/>
            <person name="Drula E."/>
            <person name="Henrissat B."/>
            <person name="Morin E."/>
            <person name="Kohler A."/>
            <person name="Barry K."/>
            <person name="LaButti K."/>
            <person name="Morin E."/>
            <person name="Salamov A."/>
            <person name="Lipzen A."/>
            <person name="Mereny Z."/>
            <person name="Hegedus B."/>
            <person name="Baldrian P."/>
            <person name="Stursova M."/>
            <person name="Weitz H."/>
            <person name="Taylor A."/>
            <person name="Grigoriev I.V."/>
            <person name="Nagy L.G."/>
            <person name="Martin F."/>
            <person name="Kauserud H."/>
        </authorList>
    </citation>
    <scope>NUCLEOTIDE SEQUENCE</scope>
    <source>
        <strain evidence="1">CBHHK002</strain>
    </source>
</reference>
<dbReference type="EMBL" id="JARIHO010000019">
    <property type="protein sequence ID" value="KAJ7347362.1"/>
    <property type="molecule type" value="Genomic_DNA"/>
</dbReference>
<feature type="non-terminal residue" evidence="1">
    <location>
        <position position="72"/>
    </location>
</feature>
<protein>
    <submittedName>
        <fullName evidence="1">Uncharacterized protein</fullName>
    </submittedName>
</protein>
<evidence type="ECO:0000313" key="2">
    <source>
        <dbReference type="Proteomes" id="UP001218218"/>
    </source>
</evidence>
<sequence length="72" mass="8068">YWSFDPSGAARLSTDDAQSLGFPIIHIDTIAYGSSWDNRVYDGLRKFHRGSGFDPDTQEAAIHCGYPLYKVL</sequence>
<name>A0AAD7EQJ3_9AGAR</name>
<gene>
    <name evidence="1" type="ORF">DFH08DRAFT_650539</name>
</gene>
<accession>A0AAD7EQJ3</accession>
<keyword evidence="2" id="KW-1185">Reference proteome</keyword>
<proteinExistence type="predicted"/>
<dbReference type="Proteomes" id="UP001218218">
    <property type="component" value="Unassembled WGS sequence"/>
</dbReference>
<dbReference type="AlphaFoldDB" id="A0AAD7EQJ3"/>
<organism evidence="1 2">
    <name type="scientific">Mycena albidolilacea</name>
    <dbReference type="NCBI Taxonomy" id="1033008"/>
    <lineage>
        <taxon>Eukaryota</taxon>
        <taxon>Fungi</taxon>
        <taxon>Dikarya</taxon>
        <taxon>Basidiomycota</taxon>
        <taxon>Agaricomycotina</taxon>
        <taxon>Agaricomycetes</taxon>
        <taxon>Agaricomycetidae</taxon>
        <taxon>Agaricales</taxon>
        <taxon>Marasmiineae</taxon>
        <taxon>Mycenaceae</taxon>
        <taxon>Mycena</taxon>
    </lineage>
</organism>
<comment type="caution">
    <text evidence="1">The sequence shown here is derived from an EMBL/GenBank/DDBJ whole genome shotgun (WGS) entry which is preliminary data.</text>
</comment>
<feature type="non-terminal residue" evidence="1">
    <location>
        <position position="1"/>
    </location>
</feature>